<dbReference type="Proteomes" id="UP000824219">
    <property type="component" value="Linkage Group LG29"/>
</dbReference>
<dbReference type="GO" id="GO:0007507">
    <property type="term" value="P:heart development"/>
    <property type="evidence" value="ECO:0007669"/>
    <property type="project" value="TreeGrafter"/>
</dbReference>
<feature type="region of interest" description="Disordered" evidence="9">
    <location>
        <begin position="299"/>
        <end position="322"/>
    </location>
</feature>
<name>A0A9D3N0N9_9TELE</name>
<sequence length="322" mass="35641">MAQCVVLDGPAPWGFRLIGGKDFNQPLTIGKISPGSKASMVDLSPGDLILAIDGVSTSNMMHCEAQTRMKQATRQLSLTIQRPKIRLWSPRVREEDRVHPFKMNLEAERQDYKPIGTGHNRRAAPFVAAANIDDKRQVVSSAYNSPIGLYSSGNIQDALHGQLRGLIHSKPESPKRLTSIEESDVYRMLQKEEGEQEPHEPRQSGSFKALQDYINNEGTIPLVTKAVQAPITKPLSPGGNLHKLPMCDKCGNGIVGMVVKVHDKYRHPGCFVCSDCEENLKQKGYFFIDDELYCETHAHAHGKPPESPDLNQISLGDPSLEP</sequence>
<dbReference type="GO" id="GO:0005912">
    <property type="term" value="C:adherens junction"/>
    <property type="evidence" value="ECO:0007669"/>
    <property type="project" value="TreeGrafter"/>
</dbReference>
<reference evidence="12 13" key="1">
    <citation type="submission" date="2021-06" db="EMBL/GenBank/DDBJ databases">
        <title>Chromosome-level genome assembly of the red-tail catfish (Hemibagrus wyckioides).</title>
        <authorList>
            <person name="Shao F."/>
        </authorList>
    </citation>
    <scope>NUCLEOTIDE SEQUENCE [LARGE SCALE GENOMIC DNA]</scope>
    <source>
        <strain evidence="12">EC202008001</strain>
        <tissue evidence="12">Blood</tissue>
    </source>
</reference>
<keyword evidence="5 8" id="KW-0440">LIM domain</keyword>
<dbReference type="InterPro" id="IPR001781">
    <property type="entry name" value="Znf_LIM"/>
</dbReference>
<evidence type="ECO:0000259" key="10">
    <source>
        <dbReference type="PROSITE" id="PS50023"/>
    </source>
</evidence>
<feature type="domain" description="PDZ" evidence="11">
    <location>
        <begin position="9"/>
        <end position="84"/>
    </location>
</feature>
<dbReference type="PROSITE" id="PS00478">
    <property type="entry name" value="LIM_DOMAIN_1"/>
    <property type="match status" value="1"/>
</dbReference>
<dbReference type="Gene3D" id="2.30.42.10">
    <property type="match status" value="1"/>
</dbReference>
<dbReference type="PANTHER" id="PTHR24214:SF7">
    <property type="entry name" value="PDZ AND LIM DOMAIN PROTEIN 3"/>
    <property type="match status" value="1"/>
</dbReference>
<dbReference type="GO" id="GO:0046872">
    <property type="term" value="F:metal ion binding"/>
    <property type="evidence" value="ECO:0007669"/>
    <property type="project" value="UniProtKB-KW"/>
</dbReference>
<comment type="caution">
    <text evidence="12">The sequence shown here is derived from an EMBL/GenBank/DDBJ whole genome shotgun (WGS) entry which is preliminary data.</text>
</comment>
<dbReference type="GO" id="GO:0031941">
    <property type="term" value="C:filamentous actin"/>
    <property type="evidence" value="ECO:0007669"/>
    <property type="project" value="TreeGrafter"/>
</dbReference>
<evidence type="ECO:0000256" key="2">
    <source>
        <dbReference type="ARBA" id="ARBA00022490"/>
    </source>
</evidence>
<dbReference type="CDD" id="cd09360">
    <property type="entry name" value="LIM_ALP_like"/>
    <property type="match status" value="1"/>
</dbReference>
<dbReference type="Pfam" id="PF15936">
    <property type="entry name" value="DUF4749"/>
    <property type="match status" value="1"/>
</dbReference>
<evidence type="ECO:0000256" key="5">
    <source>
        <dbReference type="ARBA" id="ARBA00023038"/>
    </source>
</evidence>
<dbReference type="InterPro" id="IPR050604">
    <property type="entry name" value="PDZ-LIM_domain"/>
</dbReference>
<dbReference type="SMART" id="SM00228">
    <property type="entry name" value="PDZ"/>
    <property type="match status" value="1"/>
</dbReference>
<dbReference type="AlphaFoldDB" id="A0A9D3N0N9"/>
<dbReference type="CDD" id="cd06753">
    <property type="entry name" value="PDZ_PDLIM-like"/>
    <property type="match status" value="1"/>
</dbReference>
<dbReference type="GO" id="GO:0001725">
    <property type="term" value="C:stress fiber"/>
    <property type="evidence" value="ECO:0007669"/>
    <property type="project" value="TreeGrafter"/>
</dbReference>
<evidence type="ECO:0000313" key="12">
    <source>
        <dbReference type="EMBL" id="KAG7313876.1"/>
    </source>
</evidence>
<dbReference type="SMART" id="SM00132">
    <property type="entry name" value="LIM"/>
    <property type="match status" value="1"/>
</dbReference>
<keyword evidence="3 8" id="KW-0479">Metal-binding</keyword>
<dbReference type="SUPFAM" id="SSF57716">
    <property type="entry name" value="Glucocorticoid receptor-like (DNA-binding domain)"/>
    <property type="match status" value="2"/>
</dbReference>
<dbReference type="GO" id="GO:0003779">
    <property type="term" value="F:actin binding"/>
    <property type="evidence" value="ECO:0007669"/>
    <property type="project" value="TreeGrafter"/>
</dbReference>
<evidence type="ECO:0000256" key="4">
    <source>
        <dbReference type="ARBA" id="ARBA00022833"/>
    </source>
</evidence>
<gene>
    <name evidence="12" type="ORF">KOW79_022372</name>
</gene>
<evidence type="ECO:0000259" key="11">
    <source>
        <dbReference type="PROSITE" id="PS50106"/>
    </source>
</evidence>
<dbReference type="GO" id="GO:0051371">
    <property type="term" value="F:muscle alpha-actinin binding"/>
    <property type="evidence" value="ECO:0007669"/>
    <property type="project" value="TreeGrafter"/>
</dbReference>
<dbReference type="OrthoDB" id="1293114at2759"/>
<evidence type="ECO:0000256" key="3">
    <source>
        <dbReference type="ARBA" id="ARBA00022723"/>
    </source>
</evidence>
<dbReference type="InterPro" id="IPR006643">
    <property type="entry name" value="Zasp-like_motif"/>
</dbReference>
<protein>
    <recommendedName>
        <fullName evidence="7">PDZ and LIM domain protein 3</fullName>
    </recommendedName>
</protein>
<evidence type="ECO:0000313" key="13">
    <source>
        <dbReference type="Proteomes" id="UP000824219"/>
    </source>
</evidence>
<dbReference type="InterPro" id="IPR036034">
    <property type="entry name" value="PDZ_sf"/>
</dbReference>
<evidence type="ECO:0000256" key="9">
    <source>
        <dbReference type="SAM" id="MobiDB-lite"/>
    </source>
</evidence>
<dbReference type="PROSITE" id="PS50023">
    <property type="entry name" value="LIM_DOMAIN_2"/>
    <property type="match status" value="1"/>
</dbReference>
<comment type="subcellular location">
    <subcellularLocation>
        <location evidence="1">Cytoplasm</location>
        <location evidence="1">Myofibril</location>
        <location evidence="1">Sarcomere</location>
        <location evidence="1">Z line</location>
    </subcellularLocation>
</comment>
<keyword evidence="13" id="KW-1185">Reference proteome</keyword>
<proteinExistence type="predicted"/>
<dbReference type="InterPro" id="IPR031847">
    <property type="entry name" value="PDLI1-4/Zasp-like_mid"/>
</dbReference>
<organism evidence="12 13">
    <name type="scientific">Hemibagrus wyckioides</name>
    <dbReference type="NCBI Taxonomy" id="337641"/>
    <lineage>
        <taxon>Eukaryota</taxon>
        <taxon>Metazoa</taxon>
        <taxon>Chordata</taxon>
        <taxon>Craniata</taxon>
        <taxon>Vertebrata</taxon>
        <taxon>Euteleostomi</taxon>
        <taxon>Actinopterygii</taxon>
        <taxon>Neopterygii</taxon>
        <taxon>Teleostei</taxon>
        <taxon>Ostariophysi</taxon>
        <taxon>Siluriformes</taxon>
        <taxon>Bagridae</taxon>
        <taxon>Hemibagrus</taxon>
    </lineage>
</organism>
<evidence type="ECO:0000256" key="6">
    <source>
        <dbReference type="ARBA" id="ARBA00037484"/>
    </source>
</evidence>
<dbReference type="InterPro" id="IPR001478">
    <property type="entry name" value="PDZ"/>
</dbReference>
<dbReference type="Pfam" id="PF00595">
    <property type="entry name" value="PDZ"/>
    <property type="match status" value="1"/>
</dbReference>
<keyword evidence="2" id="KW-0963">Cytoplasm</keyword>
<dbReference type="FunFam" id="2.30.42.10:FF:000055">
    <property type="entry name" value="PDZ and LIM domain protein 3"/>
    <property type="match status" value="1"/>
</dbReference>
<dbReference type="SMART" id="SM00735">
    <property type="entry name" value="ZM"/>
    <property type="match status" value="1"/>
</dbReference>
<evidence type="ECO:0000256" key="1">
    <source>
        <dbReference type="ARBA" id="ARBA00004216"/>
    </source>
</evidence>
<evidence type="ECO:0000256" key="8">
    <source>
        <dbReference type="PROSITE-ProRule" id="PRU00125"/>
    </source>
</evidence>
<dbReference type="GO" id="GO:0030018">
    <property type="term" value="C:Z disc"/>
    <property type="evidence" value="ECO:0007669"/>
    <property type="project" value="UniProtKB-SubCell"/>
</dbReference>
<dbReference type="Gene3D" id="2.10.110.10">
    <property type="entry name" value="Cysteine Rich Protein"/>
    <property type="match status" value="1"/>
</dbReference>
<dbReference type="FunFam" id="2.10.110.10:FF:000026">
    <property type="entry name" value="PDZ and LIM domain protein 3"/>
    <property type="match status" value="1"/>
</dbReference>
<dbReference type="EMBL" id="JAHKSW010000029">
    <property type="protein sequence ID" value="KAG7313876.1"/>
    <property type="molecule type" value="Genomic_DNA"/>
</dbReference>
<accession>A0A9D3N0N9</accession>
<dbReference type="Pfam" id="PF00412">
    <property type="entry name" value="LIM"/>
    <property type="match status" value="1"/>
</dbReference>
<evidence type="ECO:0000256" key="7">
    <source>
        <dbReference type="ARBA" id="ARBA00039371"/>
    </source>
</evidence>
<dbReference type="GO" id="GO:0061061">
    <property type="term" value="P:muscle structure development"/>
    <property type="evidence" value="ECO:0007669"/>
    <property type="project" value="TreeGrafter"/>
</dbReference>
<dbReference type="GO" id="GO:0030036">
    <property type="term" value="P:actin cytoskeleton organization"/>
    <property type="evidence" value="ECO:0007669"/>
    <property type="project" value="TreeGrafter"/>
</dbReference>
<dbReference type="PROSITE" id="PS50106">
    <property type="entry name" value="PDZ"/>
    <property type="match status" value="1"/>
</dbReference>
<dbReference type="SUPFAM" id="SSF50156">
    <property type="entry name" value="PDZ domain-like"/>
    <property type="match status" value="1"/>
</dbReference>
<dbReference type="PANTHER" id="PTHR24214">
    <property type="entry name" value="PDZ AND LIM DOMAIN PROTEIN ZASP"/>
    <property type="match status" value="1"/>
</dbReference>
<keyword evidence="4 8" id="KW-0862">Zinc</keyword>
<feature type="domain" description="LIM zinc-binding" evidence="10">
    <location>
        <begin position="245"/>
        <end position="304"/>
    </location>
</feature>
<comment type="function">
    <text evidence="6">May play a role in the organization of actin filament arrays within muscle cells.</text>
</comment>